<name>A0A1E3NNU5_9ASCO</name>
<feature type="region of interest" description="Disordered" evidence="10">
    <location>
        <begin position="298"/>
        <end position="334"/>
    </location>
</feature>
<dbReference type="InterPro" id="IPR017441">
    <property type="entry name" value="Protein_kinase_ATP_BS"/>
</dbReference>
<dbReference type="PROSITE" id="PS00108">
    <property type="entry name" value="PROTEIN_KINASE_ST"/>
    <property type="match status" value="1"/>
</dbReference>
<dbReference type="GO" id="GO:0005737">
    <property type="term" value="C:cytoplasm"/>
    <property type="evidence" value="ECO:0007669"/>
    <property type="project" value="TreeGrafter"/>
</dbReference>
<accession>A0A1E3NNU5</accession>
<dbReference type="FunFam" id="1.10.510.10:FF:000275">
    <property type="entry name" value="SRSF protein kinase 2 isoform X3"/>
    <property type="match status" value="1"/>
</dbReference>
<evidence type="ECO:0000256" key="1">
    <source>
        <dbReference type="ARBA" id="ARBA00012513"/>
    </source>
</evidence>
<evidence type="ECO:0000256" key="3">
    <source>
        <dbReference type="ARBA" id="ARBA00022679"/>
    </source>
</evidence>
<dbReference type="PROSITE" id="PS50011">
    <property type="entry name" value="PROTEIN_KINASE_DOM"/>
    <property type="match status" value="1"/>
</dbReference>
<dbReference type="PANTHER" id="PTHR47634">
    <property type="entry name" value="PROTEIN KINASE DOMAIN-CONTAINING PROTEIN-RELATED"/>
    <property type="match status" value="1"/>
</dbReference>
<evidence type="ECO:0000256" key="7">
    <source>
        <dbReference type="ARBA" id="ARBA00047899"/>
    </source>
</evidence>
<dbReference type="GO" id="GO:0005524">
    <property type="term" value="F:ATP binding"/>
    <property type="evidence" value="ECO:0007669"/>
    <property type="project" value="UniProtKB-UniRule"/>
</dbReference>
<dbReference type="InterPro" id="IPR011009">
    <property type="entry name" value="Kinase-like_dom_sf"/>
</dbReference>
<dbReference type="STRING" id="763406.A0A1E3NNU5"/>
<evidence type="ECO:0000256" key="10">
    <source>
        <dbReference type="SAM" id="MobiDB-lite"/>
    </source>
</evidence>
<dbReference type="InterPro" id="IPR051334">
    <property type="entry name" value="SRPK"/>
</dbReference>
<keyword evidence="5" id="KW-0418">Kinase</keyword>
<dbReference type="GO" id="GO:0004674">
    <property type="term" value="F:protein serine/threonine kinase activity"/>
    <property type="evidence" value="ECO:0007669"/>
    <property type="project" value="UniProtKB-KW"/>
</dbReference>
<feature type="compositionally biased region" description="Low complexity" evidence="10">
    <location>
        <begin position="298"/>
        <end position="310"/>
    </location>
</feature>
<dbReference type="GO" id="GO:0005634">
    <property type="term" value="C:nucleus"/>
    <property type="evidence" value="ECO:0007669"/>
    <property type="project" value="TreeGrafter"/>
</dbReference>
<keyword evidence="4 9" id="KW-0547">Nucleotide-binding</keyword>
<dbReference type="GO" id="GO:0030447">
    <property type="term" value="P:filamentous growth"/>
    <property type="evidence" value="ECO:0007669"/>
    <property type="project" value="UniProtKB-ARBA"/>
</dbReference>
<keyword evidence="6 9" id="KW-0067">ATP-binding</keyword>
<sequence>DSDSEDELDDKKLKSEEALKDYCPGGYHPTFIGEKYGRSEEYLIVRKLGWGHFSTVWLAWDSARSRHVAIKIVRSSSNYSEAAMDEITLLEKVNSGNGAHEGKKHVVQLLDHFIHEGPNGKHVCMIFEVLGENMLNFESYGGLPLTLVKQISKQILLALDFLHRECGIIHTDIKPENILVEIHDVEKLVQLLEFERKSKKLNKMLEKRHNDHSYCLQHTNSYPVGQLQSSMTHSTTTSNTNIKPNNITNNNTNYNSISNTINSTTGLGNKNTITSSQRFSNHSYHSLSRSISIQKSLSNNNANSNATTGGININTPMRKNSIPIRSSKPLTSPVETSSVDNFFRSFSFSQRRNPSFSSGSVQNNIGNLTNNSSTINANNVSPVLNQNSSFERHGSIVSSTSQPSILNEFEEIISVKIADLGNACWYNKHYTPDIQTRQYRSPEVILGGDWGCSADIWSAACVIFELITSDYLFDPKSSASYSRNDDHLAQIVELLQTWPSKDYLRTCSRWREFFDRSGQNFRKIGKLKIWPLRMVLIDEYKMSEELATEVSDFLLPMLEFTPMKRVDAGSMCSHPWIKDVSCGADLGREYGLHGDGIKGWKEE</sequence>
<feature type="compositionally biased region" description="Low complexity" evidence="10">
    <location>
        <begin position="229"/>
        <end position="251"/>
    </location>
</feature>
<dbReference type="SUPFAM" id="SSF56112">
    <property type="entry name" value="Protein kinase-like (PK-like)"/>
    <property type="match status" value="1"/>
</dbReference>
<dbReference type="Proteomes" id="UP000094455">
    <property type="component" value="Unassembled WGS sequence"/>
</dbReference>
<proteinExistence type="predicted"/>
<evidence type="ECO:0000313" key="13">
    <source>
        <dbReference type="Proteomes" id="UP000094455"/>
    </source>
</evidence>
<keyword evidence="13" id="KW-1185">Reference proteome</keyword>
<evidence type="ECO:0000256" key="6">
    <source>
        <dbReference type="ARBA" id="ARBA00022840"/>
    </source>
</evidence>
<evidence type="ECO:0000256" key="2">
    <source>
        <dbReference type="ARBA" id="ARBA00022527"/>
    </source>
</evidence>
<comment type="catalytic activity">
    <reaction evidence="7">
        <text>L-threonyl-[protein] + ATP = O-phospho-L-threonyl-[protein] + ADP + H(+)</text>
        <dbReference type="Rhea" id="RHEA:46608"/>
        <dbReference type="Rhea" id="RHEA-COMP:11060"/>
        <dbReference type="Rhea" id="RHEA-COMP:11605"/>
        <dbReference type="ChEBI" id="CHEBI:15378"/>
        <dbReference type="ChEBI" id="CHEBI:30013"/>
        <dbReference type="ChEBI" id="CHEBI:30616"/>
        <dbReference type="ChEBI" id="CHEBI:61977"/>
        <dbReference type="ChEBI" id="CHEBI:456216"/>
        <dbReference type="EC" id="2.7.11.1"/>
    </reaction>
</comment>
<feature type="region of interest" description="Disordered" evidence="10">
    <location>
        <begin position="228"/>
        <end position="251"/>
    </location>
</feature>
<dbReference type="RefSeq" id="XP_019018867.1">
    <property type="nucleotide sequence ID" value="XM_019162175.1"/>
</dbReference>
<dbReference type="EMBL" id="KV454002">
    <property type="protein sequence ID" value="ODQ47754.1"/>
    <property type="molecule type" value="Genomic_DNA"/>
</dbReference>
<dbReference type="Gene3D" id="1.10.510.10">
    <property type="entry name" value="Transferase(Phosphotransferase) domain 1"/>
    <property type="match status" value="2"/>
</dbReference>
<gene>
    <name evidence="12" type="ORF">PICMEDRAFT_20925</name>
</gene>
<dbReference type="GO" id="GO:0050684">
    <property type="term" value="P:regulation of mRNA processing"/>
    <property type="evidence" value="ECO:0007669"/>
    <property type="project" value="TreeGrafter"/>
</dbReference>
<dbReference type="Gene3D" id="3.30.200.20">
    <property type="entry name" value="Phosphorylase Kinase, domain 1"/>
    <property type="match status" value="1"/>
</dbReference>
<dbReference type="OrthoDB" id="2649at2759"/>
<evidence type="ECO:0000259" key="11">
    <source>
        <dbReference type="PROSITE" id="PS50011"/>
    </source>
</evidence>
<protein>
    <recommendedName>
        <fullName evidence="1">non-specific serine/threonine protein kinase</fullName>
        <ecNumber evidence="1">2.7.11.1</ecNumber>
    </recommendedName>
</protein>
<evidence type="ECO:0000313" key="12">
    <source>
        <dbReference type="EMBL" id="ODQ47754.1"/>
    </source>
</evidence>
<dbReference type="InterPro" id="IPR008271">
    <property type="entry name" value="Ser/Thr_kinase_AS"/>
</dbReference>
<feature type="non-terminal residue" evidence="12">
    <location>
        <position position="1"/>
    </location>
</feature>
<dbReference type="SMART" id="SM00220">
    <property type="entry name" value="S_TKc"/>
    <property type="match status" value="1"/>
</dbReference>
<dbReference type="PROSITE" id="PS00107">
    <property type="entry name" value="PROTEIN_KINASE_ATP"/>
    <property type="match status" value="1"/>
</dbReference>
<feature type="binding site" evidence="9">
    <location>
        <position position="71"/>
    </location>
    <ligand>
        <name>ATP</name>
        <dbReference type="ChEBI" id="CHEBI:30616"/>
    </ligand>
</feature>
<evidence type="ECO:0000256" key="9">
    <source>
        <dbReference type="PROSITE-ProRule" id="PRU10141"/>
    </source>
</evidence>
<feature type="non-terminal residue" evidence="12">
    <location>
        <position position="603"/>
    </location>
</feature>
<dbReference type="PANTHER" id="PTHR47634:SF9">
    <property type="entry name" value="PROTEIN KINASE DOMAIN-CONTAINING PROTEIN-RELATED"/>
    <property type="match status" value="1"/>
</dbReference>
<evidence type="ECO:0000256" key="4">
    <source>
        <dbReference type="ARBA" id="ARBA00022741"/>
    </source>
</evidence>
<keyword evidence="3" id="KW-0808">Transferase</keyword>
<comment type="catalytic activity">
    <reaction evidence="8">
        <text>L-seryl-[protein] + ATP = O-phospho-L-seryl-[protein] + ADP + H(+)</text>
        <dbReference type="Rhea" id="RHEA:17989"/>
        <dbReference type="Rhea" id="RHEA-COMP:9863"/>
        <dbReference type="Rhea" id="RHEA-COMP:11604"/>
        <dbReference type="ChEBI" id="CHEBI:15378"/>
        <dbReference type="ChEBI" id="CHEBI:29999"/>
        <dbReference type="ChEBI" id="CHEBI:30616"/>
        <dbReference type="ChEBI" id="CHEBI:83421"/>
        <dbReference type="ChEBI" id="CHEBI:456216"/>
        <dbReference type="EC" id="2.7.11.1"/>
    </reaction>
</comment>
<keyword evidence="2" id="KW-0723">Serine/threonine-protein kinase</keyword>
<feature type="domain" description="Protein kinase" evidence="11">
    <location>
        <begin position="42"/>
        <end position="577"/>
    </location>
</feature>
<evidence type="ECO:0000256" key="5">
    <source>
        <dbReference type="ARBA" id="ARBA00022777"/>
    </source>
</evidence>
<dbReference type="GeneID" id="30178862"/>
<dbReference type="GO" id="GO:0000245">
    <property type="term" value="P:spliceosomal complex assembly"/>
    <property type="evidence" value="ECO:0007669"/>
    <property type="project" value="TreeGrafter"/>
</dbReference>
<reference evidence="12 13" key="1">
    <citation type="journal article" date="2016" name="Proc. Natl. Acad. Sci. U.S.A.">
        <title>Comparative genomics of biotechnologically important yeasts.</title>
        <authorList>
            <person name="Riley R."/>
            <person name="Haridas S."/>
            <person name="Wolfe K.H."/>
            <person name="Lopes M.R."/>
            <person name="Hittinger C.T."/>
            <person name="Goeker M."/>
            <person name="Salamov A.A."/>
            <person name="Wisecaver J.H."/>
            <person name="Long T.M."/>
            <person name="Calvey C.H."/>
            <person name="Aerts A.L."/>
            <person name="Barry K.W."/>
            <person name="Choi C."/>
            <person name="Clum A."/>
            <person name="Coughlan A.Y."/>
            <person name="Deshpande S."/>
            <person name="Douglass A.P."/>
            <person name="Hanson S.J."/>
            <person name="Klenk H.-P."/>
            <person name="LaButti K.M."/>
            <person name="Lapidus A."/>
            <person name="Lindquist E.A."/>
            <person name="Lipzen A.M."/>
            <person name="Meier-Kolthoff J.P."/>
            <person name="Ohm R.A."/>
            <person name="Otillar R.P."/>
            <person name="Pangilinan J.L."/>
            <person name="Peng Y."/>
            <person name="Rokas A."/>
            <person name="Rosa C.A."/>
            <person name="Scheuner C."/>
            <person name="Sibirny A.A."/>
            <person name="Slot J.C."/>
            <person name="Stielow J.B."/>
            <person name="Sun H."/>
            <person name="Kurtzman C.P."/>
            <person name="Blackwell M."/>
            <person name="Grigoriev I.V."/>
            <person name="Jeffries T.W."/>
        </authorList>
    </citation>
    <scope>NUCLEOTIDE SEQUENCE [LARGE SCALE GENOMIC DNA]</scope>
    <source>
        <strain evidence="12 13">NRRL Y-2026</strain>
    </source>
</reference>
<dbReference type="EC" id="2.7.11.1" evidence="1"/>
<dbReference type="InterPro" id="IPR000719">
    <property type="entry name" value="Prot_kinase_dom"/>
</dbReference>
<evidence type="ECO:0000256" key="8">
    <source>
        <dbReference type="ARBA" id="ARBA00048679"/>
    </source>
</evidence>
<organism evidence="12 13">
    <name type="scientific">Pichia membranifaciens NRRL Y-2026</name>
    <dbReference type="NCBI Taxonomy" id="763406"/>
    <lineage>
        <taxon>Eukaryota</taxon>
        <taxon>Fungi</taxon>
        <taxon>Dikarya</taxon>
        <taxon>Ascomycota</taxon>
        <taxon>Saccharomycotina</taxon>
        <taxon>Pichiomycetes</taxon>
        <taxon>Pichiales</taxon>
        <taxon>Pichiaceae</taxon>
        <taxon>Pichia</taxon>
    </lineage>
</organism>
<dbReference type="AlphaFoldDB" id="A0A1E3NNU5"/>
<dbReference type="Pfam" id="PF00069">
    <property type="entry name" value="Pkinase"/>
    <property type="match status" value="2"/>
</dbReference>